<evidence type="ECO:0000256" key="1">
    <source>
        <dbReference type="SAM" id="Phobius"/>
    </source>
</evidence>
<evidence type="ECO:0000313" key="2">
    <source>
        <dbReference type="EMBL" id="SPK74457.1"/>
    </source>
</evidence>
<accession>A0A375IIR3</accession>
<evidence type="ECO:0000313" key="3">
    <source>
        <dbReference type="Proteomes" id="UP000255505"/>
    </source>
</evidence>
<sequence length="42" mass="4715">MRQDASEEIHLKTSTPRRDGFLTVCTLTAVLVTVIAMVRWPA</sequence>
<proteinExistence type="predicted"/>
<keyword evidence="2" id="KW-0614">Plasmid</keyword>
<dbReference type="AlphaFoldDB" id="A0A375IIR3"/>
<keyword evidence="1" id="KW-1133">Transmembrane helix</keyword>
<keyword evidence="1" id="KW-0812">Transmembrane</keyword>
<dbReference type="Proteomes" id="UP000255505">
    <property type="component" value="Plasmid II"/>
</dbReference>
<keyword evidence="1" id="KW-0472">Membrane</keyword>
<name>A0A375IIR3_9BURK</name>
<gene>
    <name evidence="2" type="ORF">CT19425_MP20167</name>
</gene>
<organism evidence="2 3">
    <name type="scientific">Cupriavidus taiwanensis</name>
    <dbReference type="NCBI Taxonomy" id="164546"/>
    <lineage>
        <taxon>Bacteria</taxon>
        <taxon>Pseudomonadati</taxon>
        <taxon>Pseudomonadota</taxon>
        <taxon>Betaproteobacteria</taxon>
        <taxon>Burkholderiales</taxon>
        <taxon>Burkholderiaceae</taxon>
        <taxon>Cupriavidus</taxon>
    </lineage>
</organism>
<dbReference type="EMBL" id="LT991977">
    <property type="protein sequence ID" value="SPK74457.1"/>
    <property type="molecule type" value="Genomic_DNA"/>
</dbReference>
<feature type="transmembrane region" description="Helical" evidence="1">
    <location>
        <begin position="21"/>
        <end position="40"/>
    </location>
</feature>
<reference evidence="2 3" key="1">
    <citation type="submission" date="2018-01" db="EMBL/GenBank/DDBJ databases">
        <authorList>
            <person name="Gaut B.S."/>
            <person name="Morton B.R."/>
            <person name="Clegg M.T."/>
            <person name="Duvall M.R."/>
        </authorList>
    </citation>
    <scope>NUCLEOTIDE SEQUENCE [LARGE SCALE GENOMIC DNA]</scope>
    <source>
        <strain evidence="2">Cupriavidus taiwanensis LMG 19425</strain>
        <plasmid evidence="3">Plasmid ii</plasmid>
    </source>
</reference>
<geneLocation type="plasmid" evidence="2">
    <name>II</name>
</geneLocation>
<protein>
    <submittedName>
        <fullName evidence="2">Uncharacterized protein</fullName>
    </submittedName>
</protein>